<dbReference type="InterPro" id="IPR006076">
    <property type="entry name" value="FAD-dep_OxRdtase"/>
</dbReference>
<dbReference type="EMBL" id="CH476627">
    <property type="protein sequence ID" value="EDO03134.1"/>
    <property type="molecule type" value="Genomic_DNA"/>
</dbReference>
<keyword evidence="4" id="KW-1185">Reference proteome</keyword>
<dbReference type="STRING" id="665079.A7EJW8"/>
<dbReference type="InParanoid" id="A7EJW8"/>
<evidence type="ECO:0000313" key="3">
    <source>
        <dbReference type="EMBL" id="EDO03134.1"/>
    </source>
</evidence>
<feature type="domain" description="FAD dependent oxidoreductase" evidence="2">
    <location>
        <begin position="464"/>
        <end position="848"/>
    </location>
</feature>
<dbReference type="PANTHER" id="PTHR13847">
    <property type="entry name" value="SARCOSINE DEHYDROGENASE-RELATED"/>
    <property type="match status" value="1"/>
</dbReference>
<dbReference type="Proteomes" id="UP000001312">
    <property type="component" value="Unassembled WGS sequence"/>
</dbReference>
<dbReference type="eggNOG" id="ENOG502QRBS">
    <property type="taxonomic scope" value="Eukaryota"/>
</dbReference>
<feature type="compositionally biased region" description="Low complexity" evidence="1">
    <location>
        <begin position="10"/>
        <end position="22"/>
    </location>
</feature>
<evidence type="ECO:0000256" key="1">
    <source>
        <dbReference type="SAM" id="MobiDB-lite"/>
    </source>
</evidence>
<proteinExistence type="predicted"/>
<dbReference type="AlphaFoldDB" id="A7EJW8"/>
<sequence>MHKPFDNTASSSSYTTSSDTLSDLPKPKWLSVLCQTDGKPRHSNYYPNPIKSPSEDDHYLMLVYYQREVIPSTTHKYAHPGYLDYSYQFSWLSTYPTLSIATAASAAMHLSMTQPRYRNIALEYYNKAIRGVRQMISEGVVDGTEDWILGTVILFDLIENYTFSTQLYIVAAKILLNCAFEAQVSPAALRTLLQDGILAVAMVDTSTPLGRFYCWPVSVLRSIAEREAEVIFLDQKLASIENASGCGYTRTLMDDCKMERARRTSYSIARKVMAGNFPDTNRVDIYVARACASFLEYLWPSPDARGGSISVVPCLKLPSLGMRAKRYDWLSADDRIYQSASPSNSLERGSHRSEKLTFCHVTASTCAITSATTSAAPLNNLLVAEYAAHTIMGGVFSLLRDGYFGILGLIAIITESNKAASSLLGRITQAKLPHANPTSSFWQQQPLHPELVNIQSEELAQRADIVIIGSGMTGASVAYTILNECLAIGRPIKVVILEGRTICSGATGRNGGHIKVTPFYEYKRYKNRFGAASAQKILEFYLRHRPFLLNLSREEGLEEGEARDVTTVDAFTDAERMKEATEMLRVLREDLPELARGIEILDGKTVQKRFGFSSQFYGAITYTSGALWPYRFVTAIYAALLSKFPEEFSIETGTMVQAIQITSNSDSPFLLNTSRGNITAAHVVHATEAFAANLVPGLVGKLFPLRGHMSAQRPGKSFPHYNGTISWSIVGSRDYEYISQRPGKPDAADGFGAEIMTGGGSVHMDGTGLNEVGQWDDDKIEQPIGSYLAGVLPVSFRSSFWGEDADGSVVKRNNQITVDTDTAPAEWIAAGFNGAGMVTTWLSGVAVALQVLGRERVNSNGQIWKPDGVVSDWFPEEFICSPKRVARSSIHELPRLI</sequence>
<dbReference type="Gene3D" id="3.30.9.10">
    <property type="entry name" value="D-Amino Acid Oxidase, subunit A, domain 2"/>
    <property type="match status" value="1"/>
</dbReference>
<feature type="region of interest" description="Disordered" evidence="1">
    <location>
        <begin position="1"/>
        <end position="22"/>
    </location>
</feature>
<dbReference type="GeneID" id="5489413"/>
<reference evidence="4" key="1">
    <citation type="journal article" date="2011" name="PLoS Genet.">
        <title>Genomic analysis of the necrotrophic fungal pathogens Sclerotinia sclerotiorum and Botrytis cinerea.</title>
        <authorList>
            <person name="Amselem J."/>
            <person name="Cuomo C.A."/>
            <person name="van Kan J.A."/>
            <person name="Viaud M."/>
            <person name="Benito E.P."/>
            <person name="Couloux A."/>
            <person name="Coutinho P.M."/>
            <person name="de Vries R.P."/>
            <person name="Dyer P.S."/>
            <person name="Fillinger S."/>
            <person name="Fournier E."/>
            <person name="Gout L."/>
            <person name="Hahn M."/>
            <person name="Kohn L."/>
            <person name="Lapalu N."/>
            <person name="Plummer K.M."/>
            <person name="Pradier J.M."/>
            <person name="Quevillon E."/>
            <person name="Sharon A."/>
            <person name="Simon A."/>
            <person name="ten Have A."/>
            <person name="Tudzynski B."/>
            <person name="Tudzynski P."/>
            <person name="Wincker P."/>
            <person name="Andrew M."/>
            <person name="Anthouard V."/>
            <person name="Beever R.E."/>
            <person name="Beffa R."/>
            <person name="Benoit I."/>
            <person name="Bouzid O."/>
            <person name="Brault B."/>
            <person name="Chen Z."/>
            <person name="Choquer M."/>
            <person name="Collemare J."/>
            <person name="Cotton P."/>
            <person name="Danchin E.G."/>
            <person name="Da Silva C."/>
            <person name="Gautier A."/>
            <person name="Giraud C."/>
            <person name="Giraud T."/>
            <person name="Gonzalez C."/>
            <person name="Grossetete S."/>
            <person name="Guldener U."/>
            <person name="Henrissat B."/>
            <person name="Howlett B.J."/>
            <person name="Kodira C."/>
            <person name="Kretschmer M."/>
            <person name="Lappartient A."/>
            <person name="Leroch M."/>
            <person name="Levis C."/>
            <person name="Mauceli E."/>
            <person name="Neuveglise C."/>
            <person name="Oeser B."/>
            <person name="Pearson M."/>
            <person name="Poulain J."/>
            <person name="Poussereau N."/>
            <person name="Quesneville H."/>
            <person name="Rascle C."/>
            <person name="Schumacher J."/>
            <person name="Segurens B."/>
            <person name="Sexton A."/>
            <person name="Silva E."/>
            <person name="Sirven C."/>
            <person name="Soanes D.M."/>
            <person name="Talbot N.J."/>
            <person name="Templeton M."/>
            <person name="Yandava C."/>
            <person name="Yarden O."/>
            <person name="Zeng Q."/>
            <person name="Rollins J.A."/>
            <person name="Lebrun M.H."/>
            <person name="Dickman M."/>
        </authorList>
    </citation>
    <scope>NUCLEOTIDE SEQUENCE [LARGE SCALE GENOMIC DNA]</scope>
    <source>
        <strain evidence="4">ATCC 18683 / 1980 / Ss-1</strain>
    </source>
</reference>
<dbReference type="RefSeq" id="XP_001592693.1">
    <property type="nucleotide sequence ID" value="XM_001592643.1"/>
</dbReference>
<dbReference type="HOGENOM" id="CLU_322663_0_0_1"/>
<evidence type="ECO:0000313" key="4">
    <source>
        <dbReference type="Proteomes" id="UP000001312"/>
    </source>
</evidence>
<dbReference type="PANTHER" id="PTHR13847:SF213">
    <property type="entry name" value="DEPENDENT OXIDOREDUCTASE, PUTATIVE-RELATED"/>
    <property type="match status" value="1"/>
</dbReference>
<dbReference type="KEGG" id="ssl:SS1G_05613"/>
<dbReference type="Gene3D" id="3.50.50.60">
    <property type="entry name" value="FAD/NAD(P)-binding domain"/>
    <property type="match status" value="1"/>
</dbReference>
<evidence type="ECO:0000259" key="2">
    <source>
        <dbReference type="Pfam" id="PF01266"/>
    </source>
</evidence>
<dbReference type="GO" id="GO:0005737">
    <property type="term" value="C:cytoplasm"/>
    <property type="evidence" value="ECO:0000318"/>
    <property type="project" value="GO_Central"/>
</dbReference>
<protein>
    <recommendedName>
        <fullName evidence="2">FAD dependent oxidoreductase domain-containing protein</fullName>
    </recommendedName>
</protein>
<organism evidence="3 4">
    <name type="scientific">Sclerotinia sclerotiorum (strain ATCC 18683 / 1980 / Ss-1)</name>
    <name type="common">White mold</name>
    <name type="synonym">Whetzelinia sclerotiorum</name>
    <dbReference type="NCBI Taxonomy" id="665079"/>
    <lineage>
        <taxon>Eukaryota</taxon>
        <taxon>Fungi</taxon>
        <taxon>Dikarya</taxon>
        <taxon>Ascomycota</taxon>
        <taxon>Pezizomycotina</taxon>
        <taxon>Leotiomycetes</taxon>
        <taxon>Helotiales</taxon>
        <taxon>Sclerotiniaceae</taxon>
        <taxon>Sclerotinia</taxon>
    </lineage>
</organism>
<dbReference type="Pfam" id="PF01266">
    <property type="entry name" value="DAO"/>
    <property type="match status" value="1"/>
</dbReference>
<accession>A7EJW8</accession>
<dbReference type="SUPFAM" id="SSF51905">
    <property type="entry name" value="FAD/NAD(P)-binding domain"/>
    <property type="match status" value="1"/>
</dbReference>
<gene>
    <name evidence="3" type="ORF">SS1G_05613</name>
</gene>
<name>A7EJW8_SCLS1</name>
<dbReference type="InterPro" id="IPR036188">
    <property type="entry name" value="FAD/NAD-bd_sf"/>
</dbReference>